<dbReference type="EMBL" id="CP091507">
    <property type="protein sequence ID" value="UOO80485.1"/>
    <property type="molecule type" value="Genomic_DNA"/>
</dbReference>
<comment type="similarity">
    <text evidence="2 4">Belongs to the bacterial solute-binding protein 3 family.</text>
</comment>
<reference evidence="8 10" key="1">
    <citation type="submission" date="2019-03" db="EMBL/GenBank/DDBJ databases">
        <title>Genomic Encyclopedia of Type Strains, Phase IV (KMG-IV): sequencing the most valuable type-strain genomes for metagenomic binning, comparative biology and taxonomic classification.</title>
        <authorList>
            <person name="Goeker M."/>
        </authorList>
    </citation>
    <scope>NUCLEOTIDE SEQUENCE [LARGE SCALE GENOMIC DNA]</scope>
    <source>
        <strain evidence="8 10">DSM 17474</strain>
    </source>
</reference>
<name>A0AAE9GZ14_9NEIS</name>
<evidence type="ECO:0000313" key="11">
    <source>
        <dbReference type="Proteomes" id="UP000829756"/>
    </source>
</evidence>
<dbReference type="SUPFAM" id="SSF53850">
    <property type="entry name" value="Periplasmic binding protein-like II"/>
    <property type="match status" value="1"/>
</dbReference>
<feature type="domain" description="Ionotropic glutamate receptor C-terminal" evidence="7">
    <location>
        <begin position="41"/>
        <end position="264"/>
    </location>
</feature>
<dbReference type="PANTHER" id="PTHR35936">
    <property type="entry name" value="MEMBRANE-BOUND LYTIC MUREIN TRANSGLYCOSYLASE F"/>
    <property type="match status" value="1"/>
</dbReference>
<dbReference type="SMART" id="SM00062">
    <property type="entry name" value="PBPb"/>
    <property type="match status" value="1"/>
</dbReference>
<dbReference type="AlphaFoldDB" id="A0AAE9GZ14"/>
<feature type="domain" description="Solute-binding protein family 3/N-terminal" evidence="6">
    <location>
        <begin position="41"/>
        <end position="264"/>
    </location>
</feature>
<dbReference type="GO" id="GO:0030313">
    <property type="term" value="C:cell envelope"/>
    <property type="evidence" value="ECO:0007669"/>
    <property type="project" value="UniProtKB-SubCell"/>
</dbReference>
<dbReference type="PROSITE" id="PS51257">
    <property type="entry name" value="PROKAR_LIPOPROTEIN"/>
    <property type="match status" value="1"/>
</dbReference>
<comment type="subcellular location">
    <subcellularLocation>
        <location evidence="1">Cell envelope</location>
    </subcellularLocation>
</comment>
<evidence type="ECO:0000313" key="8">
    <source>
        <dbReference type="EMBL" id="TCP10134.1"/>
    </source>
</evidence>
<dbReference type="InterPro" id="IPR001638">
    <property type="entry name" value="Solute-binding_3/MltF_N"/>
</dbReference>
<proteinExistence type="inferred from homology"/>
<evidence type="ECO:0000256" key="4">
    <source>
        <dbReference type="RuleBase" id="RU003744"/>
    </source>
</evidence>
<evidence type="ECO:0000313" key="9">
    <source>
        <dbReference type="EMBL" id="UOO80485.1"/>
    </source>
</evidence>
<dbReference type="CDD" id="cd13624">
    <property type="entry name" value="PBP2_Arg_Lys_His"/>
    <property type="match status" value="1"/>
</dbReference>
<dbReference type="RefSeq" id="WP_132952322.1">
    <property type="nucleotide sequence ID" value="NZ_CP091507.1"/>
</dbReference>
<dbReference type="GO" id="GO:0016020">
    <property type="term" value="C:membrane"/>
    <property type="evidence" value="ECO:0007669"/>
    <property type="project" value="InterPro"/>
</dbReference>
<keyword evidence="10" id="KW-1185">Reference proteome</keyword>
<feature type="signal peptide" evidence="5">
    <location>
        <begin position="1"/>
        <end position="25"/>
    </location>
</feature>
<reference evidence="9" key="2">
    <citation type="submission" date="2021-12" db="EMBL/GenBank/DDBJ databases">
        <authorList>
            <person name="Veyrier F.J."/>
        </authorList>
    </citation>
    <scope>NUCLEOTIDE SEQUENCE</scope>
    <source>
        <strain evidence="9">1258/02</strain>
    </source>
</reference>
<dbReference type="InterPro" id="IPR018313">
    <property type="entry name" value="SBP_3_CS"/>
</dbReference>
<feature type="chain" id="PRO_5042016994" evidence="5">
    <location>
        <begin position="26"/>
        <end position="264"/>
    </location>
</feature>
<evidence type="ECO:0000256" key="5">
    <source>
        <dbReference type="SAM" id="SignalP"/>
    </source>
</evidence>
<keyword evidence="3 5" id="KW-0732">Signal</keyword>
<dbReference type="InterPro" id="IPR001320">
    <property type="entry name" value="Iontro_rcpt_C"/>
</dbReference>
<evidence type="ECO:0000256" key="3">
    <source>
        <dbReference type="ARBA" id="ARBA00022729"/>
    </source>
</evidence>
<dbReference type="Proteomes" id="UP000294721">
    <property type="component" value="Unassembled WGS sequence"/>
</dbReference>
<dbReference type="SMART" id="SM00079">
    <property type="entry name" value="PBPe"/>
    <property type="match status" value="1"/>
</dbReference>
<sequence>MFAKHTARFATLAAAALLAACQPDAQSQQNAASDTHHAATVYNVGMNANFAPFEFTDSAGNVHGFDVDLMNAIAKAGDLNIRYKNQPWDGLFASLKSKDNDILISGITITDERRQTMAFSRPYFEVKQVVLVSDGQNIQSVNDLTKLDKIAVSTGTTGDYAAQKLFGATSPKVARFENLPLTIKALETGGAQAMISDSAVVGNYVKNNSKQNFTVIDVPDFPVEEYGIALRPEDTELLAKIDDALQKVRDSGEYEAISKKYFAH</sequence>
<dbReference type="Pfam" id="PF00497">
    <property type="entry name" value="SBP_bac_3"/>
    <property type="match status" value="1"/>
</dbReference>
<evidence type="ECO:0000259" key="7">
    <source>
        <dbReference type="SMART" id="SM00079"/>
    </source>
</evidence>
<dbReference type="GO" id="GO:0015276">
    <property type="term" value="F:ligand-gated monoatomic ion channel activity"/>
    <property type="evidence" value="ECO:0007669"/>
    <property type="project" value="InterPro"/>
</dbReference>
<dbReference type="PANTHER" id="PTHR35936:SF17">
    <property type="entry name" value="ARGININE-BINDING EXTRACELLULAR PROTEIN ARTP"/>
    <property type="match status" value="1"/>
</dbReference>
<evidence type="ECO:0000259" key="6">
    <source>
        <dbReference type="SMART" id="SM00062"/>
    </source>
</evidence>
<organism evidence="9 11">
    <name type="scientific">Uruburuella suis</name>
    <dbReference type="NCBI Taxonomy" id="252130"/>
    <lineage>
        <taxon>Bacteria</taxon>
        <taxon>Pseudomonadati</taxon>
        <taxon>Pseudomonadota</taxon>
        <taxon>Betaproteobacteria</taxon>
        <taxon>Neisseriales</taxon>
        <taxon>Neisseriaceae</taxon>
        <taxon>Uruburuella</taxon>
    </lineage>
</organism>
<dbReference type="KEGG" id="usu:LVJ78_05680"/>
<reference evidence="9" key="3">
    <citation type="journal article" date="2022" name="Res Sq">
        <title>Evolution of multicellular longitudinally dividing oral cavity symbionts (Neisseriaceae).</title>
        <authorList>
            <person name="Nyongesa S."/>
            <person name="Weber P."/>
            <person name="Bernet E."/>
            <person name="Pullido F."/>
            <person name="Nieckarz M."/>
            <person name="Delaby M."/>
            <person name="Nieves C."/>
            <person name="Viehboeck T."/>
            <person name="Krause N."/>
            <person name="Rivera-Millot A."/>
            <person name="Nakamura A."/>
            <person name="Vischer N."/>
            <person name="VanNieuwenhze M."/>
            <person name="Brun Y."/>
            <person name="Cava F."/>
            <person name="Bulgheresi S."/>
            <person name="Veyrier F."/>
        </authorList>
    </citation>
    <scope>NUCLEOTIDE SEQUENCE</scope>
    <source>
        <strain evidence="9">1258/02</strain>
    </source>
</reference>
<evidence type="ECO:0000256" key="1">
    <source>
        <dbReference type="ARBA" id="ARBA00004196"/>
    </source>
</evidence>
<dbReference type="Gene3D" id="3.40.190.10">
    <property type="entry name" value="Periplasmic binding protein-like II"/>
    <property type="match status" value="2"/>
</dbReference>
<protein>
    <submittedName>
        <fullName evidence="8">Amino acid ABC transporter substrate-binding protein (PAAT family)</fullName>
    </submittedName>
    <submittedName>
        <fullName evidence="9">Basic amino acid ABC transporter substrate-binding protein</fullName>
    </submittedName>
</protein>
<dbReference type="PROSITE" id="PS01039">
    <property type="entry name" value="SBP_BACTERIAL_3"/>
    <property type="match status" value="1"/>
</dbReference>
<dbReference type="EMBL" id="SLXE01000002">
    <property type="protein sequence ID" value="TCP10134.1"/>
    <property type="molecule type" value="Genomic_DNA"/>
</dbReference>
<evidence type="ECO:0000313" key="10">
    <source>
        <dbReference type="Proteomes" id="UP000294721"/>
    </source>
</evidence>
<evidence type="ECO:0000256" key="2">
    <source>
        <dbReference type="ARBA" id="ARBA00010333"/>
    </source>
</evidence>
<dbReference type="Proteomes" id="UP000829756">
    <property type="component" value="Chromosome"/>
</dbReference>
<accession>A0AAE9GZ14</accession>
<gene>
    <name evidence="8" type="ORF">EV680_10231</name>
    <name evidence="9" type="ORF">LVJ78_05680</name>
</gene>